<dbReference type="GO" id="GO:0000381">
    <property type="term" value="P:regulation of alternative mRNA splicing, via spliceosome"/>
    <property type="evidence" value="ECO:0007669"/>
    <property type="project" value="InterPro"/>
</dbReference>
<feature type="domain" description="Nuclear speckle splicing regulatory protein 1 N-terminal" evidence="4">
    <location>
        <begin position="104"/>
        <end position="217"/>
    </location>
</feature>
<feature type="region of interest" description="Disordered" evidence="3">
    <location>
        <begin position="189"/>
        <end position="403"/>
    </location>
</feature>
<feature type="compositionally biased region" description="Basic and acidic residues" evidence="3">
    <location>
        <begin position="229"/>
        <end position="246"/>
    </location>
</feature>
<comment type="similarity">
    <text evidence="1">Belongs to the NSRP1 family.</text>
</comment>
<accession>A0AAD9HEV8</accession>
<dbReference type="AlphaFoldDB" id="A0AAD9HEV8"/>
<organism evidence="5 6">
    <name type="scientific">Colletotrichum zoysiae</name>
    <dbReference type="NCBI Taxonomy" id="1216348"/>
    <lineage>
        <taxon>Eukaryota</taxon>
        <taxon>Fungi</taxon>
        <taxon>Dikarya</taxon>
        <taxon>Ascomycota</taxon>
        <taxon>Pezizomycotina</taxon>
        <taxon>Sordariomycetes</taxon>
        <taxon>Hypocreomycetidae</taxon>
        <taxon>Glomerellales</taxon>
        <taxon>Glomerellaceae</taxon>
        <taxon>Colletotrichum</taxon>
        <taxon>Colletotrichum graminicola species complex</taxon>
    </lineage>
</organism>
<feature type="compositionally biased region" description="Basic and acidic residues" evidence="3">
    <location>
        <begin position="259"/>
        <end position="273"/>
    </location>
</feature>
<feature type="compositionally biased region" description="Basic and acidic residues" evidence="3">
    <location>
        <begin position="351"/>
        <end position="403"/>
    </location>
</feature>
<proteinExistence type="inferred from homology"/>
<evidence type="ECO:0000313" key="6">
    <source>
        <dbReference type="Proteomes" id="UP001232148"/>
    </source>
</evidence>
<evidence type="ECO:0000256" key="3">
    <source>
        <dbReference type="SAM" id="MobiDB-lite"/>
    </source>
</evidence>
<dbReference type="Proteomes" id="UP001232148">
    <property type="component" value="Unassembled WGS sequence"/>
</dbReference>
<dbReference type="PANTHER" id="PTHR47845:SF1">
    <property type="entry name" value="NUCLEAR SPECKLE SPLICING REGULATORY PROTEIN 1 HOMOLOG"/>
    <property type="match status" value="1"/>
</dbReference>
<feature type="compositionally biased region" description="Basic and acidic residues" evidence="3">
    <location>
        <begin position="189"/>
        <end position="213"/>
    </location>
</feature>
<comment type="caution">
    <text evidence="5">The sequence shown here is derived from an EMBL/GenBank/DDBJ whole genome shotgun (WGS) entry which is preliminary data.</text>
</comment>
<name>A0AAD9HEV8_9PEZI</name>
<feature type="region of interest" description="Disordered" evidence="3">
    <location>
        <begin position="1"/>
        <end position="119"/>
    </location>
</feature>
<protein>
    <submittedName>
        <fullName evidence="5">Coiled-coil domain-containing protein 55</fullName>
    </submittedName>
</protein>
<evidence type="ECO:0000259" key="4">
    <source>
        <dbReference type="Pfam" id="PF09745"/>
    </source>
</evidence>
<gene>
    <name evidence="5" type="ORF">LX32DRAFT_641545</name>
</gene>
<dbReference type="PANTHER" id="PTHR47845">
    <property type="entry name" value="NUCLEAR SPECKLE SPLICING REGULATORY PROTEIN 1 HOMOLOG"/>
    <property type="match status" value="1"/>
</dbReference>
<evidence type="ECO:0000313" key="5">
    <source>
        <dbReference type="EMBL" id="KAK2026814.1"/>
    </source>
</evidence>
<keyword evidence="6" id="KW-1185">Reference proteome</keyword>
<dbReference type="EMBL" id="MU842907">
    <property type="protein sequence ID" value="KAK2026814.1"/>
    <property type="molecule type" value="Genomic_DNA"/>
</dbReference>
<dbReference type="Pfam" id="PF09745">
    <property type="entry name" value="NSRP1_N"/>
    <property type="match status" value="1"/>
</dbReference>
<evidence type="ECO:0000256" key="2">
    <source>
        <dbReference type="ARBA" id="ARBA00023054"/>
    </source>
</evidence>
<reference evidence="5" key="1">
    <citation type="submission" date="2021-06" db="EMBL/GenBank/DDBJ databases">
        <title>Comparative genomics, transcriptomics and evolutionary studies reveal genomic signatures of adaptation to plant cell wall in hemibiotrophic fungi.</title>
        <authorList>
            <consortium name="DOE Joint Genome Institute"/>
            <person name="Baroncelli R."/>
            <person name="Diaz J.F."/>
            <person name="Benocci T."/>
            <person name="Peng M."/>
            <person name="Battaglia E."/>
            <person name="Haridas S."/>
            <person name="Andreopoulos W."/>
            <person name="Labutti K."/>
            <person name="Pangilinan J."/>
            <person name="Floch G.L."/>
            <person name="Makela M.R."/>
            <person name="Henrissat B."/>
            <person name="Grigoriev I.V."/>
            <person name="Crouch J.A."/>
            <person name="De Vries R.P."/>
            <person name="Sukno S.A."/>
            <person name="Thon M.R."/>
        </authorList>
    </citation>
    <scope>NUCLEOTIDE SEQUENCE</scope>
    <source>
        <strain evidence="5">MAFF235873</strain>
    </source>
</reference>
<evidence type="ECO:0000256" key="1">
    <source>
        <dbReference type="ARBA" id="ARBA00010126"/>
    </source>
</evidence>
<feature type="compositionally biased region" description="Basic and acidic residues" evidence="3">
    <location>
        <begin position="301"/>
        <end position="318"/>
    </location>
</feature>
<keyword evidence="2" id="KW-0175">Coiled coil</keyword>
<sequence length="403" mass="44779">MSKPGLSFGLSLGKKTGASKPAPAKRKAFGGDDSEDDAPKSGAKVETLDELGGFDLDPSSSRQETGGRKPKNNKSKLPTHPPTSKTKKQESAMFGDLSSSLASKKHAEEAEELDPSVYDYDGVYESFKPQKKETQEDVERKPKYMKSLLEAASVRKRDALIAEEKKIAREREAEGEEYADKEKFVTEAYKKQQEENRRIEEEEKRREEEEAKKNKTGGMSAFYKNLLNKGEERHAEVLKAAEDKTKAGPTPAPEEDDAGKEKSEAEIAKEINEKGGSVAVNEEGQVVDKRQLLKGGLNVNTKKEAQVRQEAARPKDSNPQRSSGAGFVGSGGKGAMRERQTRMLEAQLEAALKRSREEEEAEREKVERVTKTRKTEGEISSAKERYLARKREAEEAKRKGLAE</sequence>
<dbReference type="InterPro" id="IPR053246">
    <property type="entry name" value="NS_splicing_regulatory_protein"/>
</dbReference>
<dbReference type="InterPro" id="IPR018612">
    <property type="entry name" value="NSRP1_N"/>
</dbReference>